<dbReference type="Proteomes" id="UP000239576">
    <property type="component" value="Unassembled WGS sequence"/>
</dbReference>
<dbReference type="RefSeq" id="WP_106256053.1">
    <property type="nucleotide sequence ID" value="NZ_CAWNSW010000027.1"/>
</dbReference>
<gene>
    <name evidence="1" type="ORF">C7B82_09440</name>
</gene>
<proteinExistence type="predicted"/>
<organism evidence="1 2">
    <name type="scientific">Stenomitos frigidus ULC18</name>
    <dbReference type="NCBI Taxonomy" id="2107698"/>
    <lineage>
        <taxon>Bacteria</taxon>
        <taxon>Bacillati</taxon>
        <taxon>Cyanobacteriota</taxon>
        <taxon>Cyanophyceae</taxon>
        <taxon>Leptolyngbyales</taxon>
        <taxon>Leptolyngbyaceae</taxon>
        <taxon>Stenomitos</taxon>
    </lineage>
</organism>
<comment type="caution">
    <text evidence="1">The sequence shown here is derived from an EMBL/GenBank/DDBJ whole genome shotgun (WGS) entry which is preliminary data.</text>
</comment>
<reference evidence="2" key="1">
    <citation type="submission" date="2018-02" db="EMBL/GenBank/DDBJ databases">
        <authorList>
            <person name="Moore K."/>
            <person name="Momper L."/>
        </authorList>
    </citation>
    <scope>NUCLEOTIDE SEQUENCE [LARGE SCALE GENOMIC DNA]</scope>
    <source>
        <strain evidence="2">ULC18</strain>
    </source>
</reference>
<accession>A0A2T1EBT5</accession>
<dbReference type="EMBL" id="PVWK01000055">
    <property type="protein sequence ID" value="PSB30168.1"/>
    <property type="molecule type" value="Genomic_DNA"/>
</dbReference>
<name>A0A2T1EBT5_9CYAN</name>
<protein>
    <submittedName>
        <fullName evidence="1">Uncharacterized protein</fullName>
    </submittedName>
</protein>
<evidence type="ECO:0000313" key="2">
    <source>
        <dbReference type="Proteomes" id="UP000239576"/>
    </source>
</evidence>
<evidence type="ECO:0000313" key="1">
    <source>
        <dbReference type="EMBL" id="PSB30168.1"/>
    </source>
</evidence>
<dbReference type="AlphaFoldDB" id="A0A2T1EBT5"/>
<reference evidence="1 2" key="2">
    <citation type="submission" date="2018-03" db="EMBL/GenBank/DDBJ databases">
        <title>The ancient ancestry and fast evolution of plastids.</title>
        <authorList>
            <person name="Moore K.R."/>
            <person name="Magnabosco C."/>
            <person name="Momper L."/>
            <person name="Gold D.A."/>
            <person name="Bosak T."/>
            <person name="Fournier G.P."/>
        </authorList>
    </citation>
    <scope>NUCLEOTIDE SEQUENCE [LARGE SCALE GENOMIC DNA]</scope>
    <source>
        <strain evidence="1 2">ULC18</strain>
    </source>
</reference>
<sequence>MGRKSKLKQQKRNLSTGENYAVCNPDKAIVSDQPFQATLTLHCDDMETLHNLQKEFAEDFQKGRPSKRLEQLLKDSIDYGPPPEKTGGITTYTSHTPHVFMFNDSPEEHEAASCAVRFSDVVRNFELKPLSDTQKYYFRILENCQFMRGLAIFHRLFGIIPDPLKDCPLPKQVISNLLLNVNVDVAIFGLMTAGEQKVKEFAEVEGVDMPSERMLEMFLEGCIETIKKHLTEIITPPAQEPSRSERDEERKFKKFLNHSLDPDEDRELIEKYRKELKQGGWFEFVLLALHPYRYTDLEPQWGNYMEARKRQLAVRSKTHWDSEGNLYARTSRNSKKPIGFSWKDGSLIGGLI</sequence>
<keyword evidence="2" id="KW-1185">Reference proteome</keyword>